<evidence type="ECO:0000256" key="2">
    <source>
        <dbReference type="ARBA" id="ARBA00022723"/>
    </source>
</evidence>
<dbReference type="InterPro" id="IPR028938">
    <property type="entry name" value="Rsf1-like"/>
</dbReference>
<feature type="compositionally biased region" description="Low complexity" evidence="7">
    <location>
        <begin position="545"/>
        <end position="554"/>
    </location>
</feature>
<feature type="compositionally biased region" description="Basic residues" evidence="7">
    <location>
        <begin position="2077"/>
        <end position="2091"/>
    </location>
</feature>
<protein>
    <submittedName>
        <fullName evidence="11">Remodeling and spacing factor 1-like</fullName>
    </submittedName>
</protein>
<evidence type="ECO:0000256" key="1">
    <source>
        <dbReference type="ARBA" id="ARBA00004123"/>
    </source>
</evidence>
<feature type="compositionally biased region" description="Low complexity" evidence="7">
    <location>
        <begin position="1"/>
        <end position="21"/>
    </location>
</feature>
<feature type="compositionally biased region" description="Basic residues" evidence="7">
    <location>
        <begin position="1822"/>
        <end position="1831"/>
    </location>
</feature>
<dbReference type="PANTHER" id="PTHR14296">
    <property type="entry name" value="REMODELING AND SPACING FACTOR 1"/>
    <property type="match status" value="1"/>
</dbReference>
<proteinExistence type="predicted"/>
<feature type="region of interest" description="Disordered" evidence="7">
    <location>
        <begin position="1804"/>
        <end position="1978"/>
    </location>
</feature>
<evidence type="ECO:0000256" key="6">
    <source>
        <dbReference type="PROSITE-ProRule" id="PRU00146"/>
    </source>
</evidence>
<feature type="region of interest" description="Disordered" evidence="7">
    <location>
        <begin position="994"/>
        <end position="1015"/>
    </location>
</feature>
<feature type="compositionally biased region" description="Low complexity" evidence="7">
    <location>
        <begin position="293"/>
        <end position="306"/>
    </location>
</feature>
<feature type="compositionally biased region" description="Low complexity" evidence="7">
    <location>
        <begin position="1521"/>
        <end position="1536"/>
    </location>
</feature>
<feature type="compositionally biased region" description="Acidic residues" evidence="7">
    <location>
        <begin position="29"/>
        <end position="40"/>
    </location>
</feature>
<accession>A0ABM3K9H2</accession>
<feature type="region of interest" description="Disordered" evidence="7">
    <location>
        <begin position="595"/>
        <end position="790"/>
    </location>
</feature>
<dbReference type="InterPro" id="IPR001965">
    <property type="entry name" value="Znf_PHD"/>
</dbReference>
<dbReference type="CDD" id="cd15543">
    <property type="entry name" value="PHD_RSF1"/>
    <property type="match status" value="1"/>
</dbReference>
<name>A0ABM3K9H2_BACDO</name>
<dbReference type="Pfam" id="PF00628">
    <property type="entry name" value="PHD"/>
    <property type="match status" value="1"/>
</dbReference>
<dbReference type="PROSITE" id="PS50827">
    <property type="entry name" value="DDT"/>
    <property type="match status" value="1"/>
</dbReference>
<feature type="compositionally biased region" description="Low complexity" evidence="7">
    <location>
        <begin position="1925"/>
        <end position="1934"/>
    </location>
</feature>
<feature type="compositionally biased region" description="Basic and acidic residues" evidence="7">
    <location>
        <begin position="653"/>
        <end position="693"/>
    </location>
</feature>
<evidence type="ECO:0000256" key="7">
    <source>
        <dbReference type="SAM" id="MobiDB-lite"/>
    </source>
</evidence>
<feature type="compositionally biased region" description="Acidic residues" evidence="7">
    <location>
        <begin position="958"/>
        <end position="969"/>
    </location>
</feature>
<feature type="region of interest" description="Disordered" evidence="7">
    <location>
        <begin position="1104"/>
        <end position="1127"/>
    </location>
</feature>
<dbReference type="InterPro" id="IPR019787">
    <property type="entry name" value="Znf_PHD-finger"/>
</dbReference>
<feature type="compositionally biased region" description="Basic and acidic residues" evidence="7">
    <location>
        <begin position="1284"/>
        <end position="1304"/>
    </location>
</feature>
<feature type="region of interest" description="Disordered" evidence="7">
    <location>
        <begin position="1996"/>
        <end position="2097"/>
    </location>
</feature>
<feature type="compositionally biased region" description="Acidic residues" evidence="7">
    <location>
        <begin position="1709"/>
        <end position="1718"/>
    </location>
</feature>
<dbReference type="Proteomes" id="UP001652620">
    <property type="component" value="Unplaced"/>
</dbReference>
<comment type="subcellular location">
    <subcellularLocation>
        <location evidence="1">Nucleus</location>
    </subcellularLocation>
</comment>
<feature type="compositionally biased region" description="Basic and acidic residues" evidence="7">
    <location>
        <begin position="1312"/>
        <end position="1339"/>
    </location>
</feature>
<evidence type="ECO:0000256" key="4">
    <source>
        <dbReference type="ARBA" id="ARBA00022833"/>
    </source>
</evidence>
<feature type="region of interest" description="Disordered" evidence="7">
    <location>
        <begin position="844"/>
        <end position="884"/>
    </location>
</feature>
<feature type="region of interest" description="Disordered" evidence="7">
    <location>
        <begin position="1179"/>
        <end position="1401"/>
    </location>
</feature>
<dbReference type="InterPro" id="IPR019786">
    <property type="entry name" value="Zinc_finger_PHD-type_CS"/>
</dbReference>
<feature type="compositionally biased region" description="Low complexity" evidence="7">
    <location>
        <begin position="1945"/>
        <end position="1955"/>
    </location>
</feature>
<feature type="compositionally biased region" description="Basic and acidic residues" evidence="7">
    <location>
        <begin position="727"/>
        <end position="756"/>
    </location>
</feature>
<feature type="compositionally biased region" description="Basic and acidic residues" evidence="7">
    <location>
        <begin position="699"/>
        <end position="720"/>
    </location>
</feature>
<feature type="compositionally biased region" description="Polar residues" evidence="7">
    <location>
        <begin position="757"/>
        <end position="770"/>
    </location>
</feature>
<keyword evidence="5" id="KW-0539">Nucleus</keyword>
<feature type="region of interest" description="Disordered" evidence="7">
    <location>
        <begin position="937"/>
        <end position="974"/>
    </location>
</feature>
<dbReference type="Gene3D" id="3.30.40.10">
    <property type="entry name" value="Zinc/RING finger domain, C3HC4 (zinc finger)"/>
    <property type="match status" value="1"/>
</dbReference>
<feature type="compositionally biased region" description="Acidic residues" evidence="7">
    <location>
        <begin position="1655"/>
        <end position="1666"/>
    </location>
</feature>
<feature type="compositionally biased region" description="Low complexity" evidence="7">
    <location>
        <begin position="1492"/>
        <end position="1513"/>
    </location>
</feature>
<feature type="compositionally biased region" description="Acidic residues" evidence="7">
    <location>
        <begin position="351"/>
        <end position="410"/>
    </location>
</feature>
<feature type="compositionally biased region" description="Basic and acidic residues" evidence="7">
    <location>
        <begin position="1853"/>
        <end position="1867"/>
    </location>
</feature>
<organism evidence="10 11">
    <name type="scientific">Bactrocera dorsalis</name>
    <name type="common">Oriental fruit fly</name>
    <name type="synonym">Dacus dorsalis</name>
    <dbReference type="NCBI Taxonomy" id="27457"/>
    <lineage>
        <taxon>Eukaryota</taxon>
        <taxon>Metazoa</taxon>
        <taxon>Ecdysozoa</taxon>
        <taxon>Arthropoda</taxon>
        <taxon>Hexapoda</taxon>
        <taxon>Insecta</taxon>
        <taxon>Pterygota</taxon>
        <taxon>Neoptera</taxon>
        <taxon>Endopterygota</taxon>
        <taxon>Diptera</taxon>
        <taxon>Brachycera</taxon>
        <taxon>Muscomorpha</taxon>
        <taxon>Tephritoidea</taxon>
        <taxon>Tephritidae</taxon>
        <taxon>Bactrocera</taxon>
        <taxon>Bactrocera</taxon>
    </lineage>
</organism>
<keyword evidence="10" id="KW-1185">Reference proteome</keyword>
<keyword evidence="4" id="KW-0862">Zinc</keyword>
<dbReference type="InterPro" id="IPR013083">
    <property type="entry name" value="Znf_RING/FYVE/PHD"/>
</dbReference>
<dbReference type="SMART" id="SM00249">
    <property type="entry name" value="PHD"/>
    <property type="match status" value="1"/>
</dbReference>
<gene>
    <name evidence="11" type="primary">LOC125780256</name>
</gene>
<feature type="compositionally biased region" description="Basic and acidic residues" evidence="7">
    <location>
        <begin position="1385"/>
        <end position="1396"/>
    </location>
</feature>
<feature type="compositionally biased region" description="Basic and acidic residues" evidence="7">
    <location>
        <begin position="1584"/>
        <end position="1605"/>
    </location>
</feature>
<dbReference type="PROSITE" id="PS01359">
    <property type="entry name" value="ZF_PHD_1"/>
    <property type="match status" value="1"/>
</dbReference>
<dbReference type="RefSeq" id="XP_049318146.1">
    <property type="nucleotide sequence ID" value="XM_049462189.1"/>
</dbReference>
<evidence type="ECO:0000313" key="10">
    <source>
        <dbReference type="Proteomes" id="UP001652620"/>
    </source>
</evidence>
<feature type="compositionally biased region" description="Basic and acidic residues" evidence="7">
    <location>
        <begin position="308"/>
        <end position="325"/>
    </location>
</feature>
<keyword evidence="2" id="KW-0479">Metal-binding</keyword>
<feature type="compositionally biased region" description="Basic and acidic residues" evidence="7">
    <location>
        <begin position="1467"/>
        <end position="1491"/>
    </location>
</feature>
<feature type="region of interest" description="Disordered" evidence="7">
    <location>
        <begin position="535"/>
        <end position="562"/>
    </location>
</feature>
<feature type="domain" description="PHD-type" evidence="8">
    <location>
        <begin position="1717"/>
        <end position="1767"/>
    </location>
</feature>
<evidence type="ECO:0000256" key="3">
    <source>
        <dbReference type="ARBA" id="ARBA00022771"/>
    </source>
</evidence>
<feature type="domain" description="DDT" evidence="9">
    <location>
        <begin position="51"/>
        <end position="112"/>
    </location>
</feature>
<evidence type="ECO:0000313" key="11">
    <source>
        <dbReference type="RefSeq" id="XP_049318146.1"/>
    </source>
</evidence>
<feature type="region of interest" description="Disordered" evidence="7">
    <location>
        <begin position="240"/>
        <end position="326"/>
    </location>
</feature>
<feature type="compositionally biased region" description="Basic and acidic residues" evidence="7">
    <location>
        <begin position="595"/>
        <end position="639"/>
    </location>
</feature>
<feature type="compositionally biased region" description="Basic and acidic residues" evidence="7">
    <location>
        <begin position="1804"/>
        <end position="1821"/>
    </location>
</feature>
<reference evidence="11" key="1">
    <citation type="submission" date="2025-08" db="UniProtKB">
        <authorList>
            <consortium name="RefSeq"/>
        </authorList>
    </citation>
    <scope>IDENTIFICATION</scope>
    <source>
        <tissue evidence="11">Adult</tissue>
    </source>
</reference>
<sequence length="2097" mass="231824">MASSMIAAAAVAASTSASSAATGEIKREEEEEDGCNEEGEEEAFNTTLRSCANDPDFAVICAFLQKFAKDLGIPLPNFKHLQEWLTNTDEVTDQLRDLHIKLLRKTRKTVHEKSWESALSKFCFSYSAQDAWEVERFGYKKSSLKVKLRIFRELLESQFQRNGKFRAQILTMSADSLRSQPIGRDRLGHTYYFTQDSDGNLRVYQEHLDEEIWQVVATTREELVNLISRLRGNEVVLPSTDIGVDEDTSSSNSCTAQVEKPPPPEEQDDSQEEEARIPNLRIKLSNNGKLAVTSPNTTTQTTSQATKRCLDDVEKSSPRSEELNIIKKARPSLLDVNRAKKPSRYEKTISEEEEEEEEEEEGEEGEEDEEDDVDEEELSIEEEDIDSAAAEEDENEEKEIEDSDGDSDEELNEVGEAIEESTLIVSGEGAGEDCEGVYTNKQFSLNTILFGDDDEVCEVAYTDPIVGEVVEEATFYVYGEGTGADCLVGNGKNDVETAAAATTTTTTPTTPTKTNEPKATFFFGEPGCLKLSPMKQQQAKDKGNNVDGDSGGNSPVVAKGSEIFKNAANEKDEECVEAEKDAEKCVKETSDLVHAKEKSEQANNIDLKKEGDIDLKKEGENVLLKDKETHENKELEEKVVANGGDVESVTNPVEKDKSEDQKNCAKNLEEKVNERKENVTIDDDSKNSDESVEKLSVSKAEHTEESFNDNKAEDQNKAETENGVEAAGDKQPLKENNSTDKPDVNNDKDAEVKPNEELNQSETTVTTSVNEPKAPEIPSNDEDNDIILPKSTTTAVDIEIEKTEENAVAEQVDTKVNANTELPIENNSCKPKETIEIEQIKIENPPTELLAEPVTKSNEHTEEKTLPTINNSSESSKTDLENVKPSTLTVTQSVSNEVTNAVSVTNIVSVTNTCASTTAAATPPTTINRKRRLEDMPAPATHRLSTSESEVDIHSEQPEELATEDDLDPADVGGKRIKMRPKITNADLRKKVEAQKTRVEETTSSSGEEEARRRRKIITPRRQIERCVKNLKVAQEAAAKRECSQAQAAKQTESTISATEERTVGLNLTSSTTTLAFPPAFPAVATTSLPLVSAAKPLVPTMPSPAPTLPLTPVHATPTPTTTTGRQKPTLAEIIEKKLKKSSEKTAPTPPTVKVETPHTTKAATTIVVTATTTNANDVNTPLSTFSPPKKSPITKPLKKNLLTQLRQEESDEDSIPRKRTISDAGATAVATETAAKKLETYSSEDKEPTPERKTLERKTPERKTPERKVNESLFAERASVPRKTPDRKTPERQRKRRSSEEVKATGANESESNKEMKYETLVEHETKTTEVVVKKEKSPSPVAEVTTFGRRSSRRSAATVIYAELPQPKRTRGGAKATTPVATPKKEDKKSESKQTVKAVVEPVSAEEAKNDTAMENIITETIATTTSKEIVATAKKAAASTPTAKESSKEAKAKAKPTPKASKATKKDAKKETASSVNEESKSKPEKKLAATNASSVKNASTTATSTTATPEKAEKTPLVKSTPTPSPTKTTTPEKNATESTPAGARGRGPRKQREVDATNIIDTIDSETPVRQSRRIAQQKIREEAERRKLEEIALRTMKQELKKKKKAEKQTDPTVVEPSEPSSSEESEVELKKKAKKKCPGKDGWSSGSEEQEEPEEEDEPPQYSDPGSPLFRSDHEFSPESDLEDETQVVPMKRARTARKEDAEEGEDGDEEACQKCGKSDHPEWILLCDNCDKGYHCSCLSPVLFYIPEGDWYCPPCQQEQLIAALEKQLNDFDEFVELKRLQEVENKRLAAEAERAEQERLENEKQQQKELKERKKQKKKSKRRGENGKEGEDDEDESGSSGSTDDGKSDERNKKRSASDDDSDDDKPLVKKGTSSRKSRTENYRDSHKRRRGDGRSRRRAAARGIASRRRQRNDSDSGTGSGSHRSGSDSGGSRSGTGSSSSSSLTDSDDEPIYKLRKRRQINVSYRLNEYDDLINSALKKEMDELAGAGNLGRGKDISTIMEADKEEKARQRQLEKDETAVKDEKDAIKTEEQDTENENEKDKEKQTKEDGKTKSDDGDDSDEVLKRKAKPKGSIKKKPRKLTTLDI</sequence>
<feature type="compositionally biased region" description="Low complexity" evidence="7">
    <location>
        <begin position="1423"/>
        <end position="1447"/>
    </location>
</feature>
<feature type="region of interest" description="Disordered" evidence="7">
    <location>
        <begin position="1"/>
        <end position="40"/>
    </location>
</feature>
<feature type="compositionally biased region" description="Basic and acidic residues" evidence="7">
    <location>
        <begin position="2012"/>
        <end position="2066"/>
    </location>
</feature>
<evidence type="ECO:0000256" key="5">
    <source>
        <dbReference type="ARBA" id="ARBA00023242"/>
    </source>
</evidence>
<feature type="region of interest" description="Disordered" evidence="7">
    <location>
        <begin position="1423"/>
        <end position="1724"/>
    </location>
</feature>
<dbReference type="PANTHER" id="PTHR14296:SF16">
    <property type="entry name" value="REMODELING AND SPACING FACTOR 1"/>
    <property type="match status" value="1"/>
</dbReference>
<feature type="compositionally biased region" description="Basic residues" evidence="7">
    <location>
        <begin position="1895"/>
        <end position="1920"/>
    </location>
</feature>
<dbReference type="GeneID" id="125780256"/>
<feature type="region of interest" description="Disordered" evidence="7">
    <location>
        <begin position="342"/>
        <end position="410"/>
    </location>
</feature>
<feature type="compositionally biased region" description="Low complexity" evidence="7">
    <location>
        <begin position="1225"/>
        <end position="1234"/>
    </location>
</feature>
<evidence type="ECO:0000259" key="8">
    <source>
        <dbReference type="PROSITE" id="PS50016"/>
    </source>
</evidence>
<feature type="non-terminal residue" evidence="11">
    <location>
        <position position="2097"/>
    </location>
</feature>
<evidence type="ECO:0000259" key="9">
    <source>
        <dbReference type="PROSITE" id="PS50827"/>
    </source>
</evidence>
<feature type="compositionally biased region" description="Basic and acidic residues" evidence="7">
    <location>
        <begin position="1235"/>
        <end position="1271"/>
    </location>
</feature>
<keyword evidence="3 6" id="KW-0863">Zinc-finger</keyword>
<dbReference type="InterPro" id="IPR011011">
    <property type="entry name" value="Znf_FYVE_PHD"/>
</dbReference>
<dbReference type="SUPFAM" id="SSF57903">
    <property type="entry name" value="FYVE/PHD zinc finger"/>
    <property type="match status" value="1"/>
</dbReference>
<feature type="compositionally biased region" description="Low complexity" evidence="7">
    <location>
        <begin position="1111"/>
        <end position="1124"/>
    </location>
</feature>
<dbReference type="InterPro" id="IPR018501">
    <property type="entry name" value="DDT_dom"/>
</dbReference>
<dbReference type="PROSITE" id="PS50016">
    <property type="entry name" value="ZF_PHD_2"/>
    <property type="match status" value="1"/>
</dbReference>